<dbReference type="InterPro" id="IPR050425">
    <property type="entry name" value="NAD(P)_dehydrat-like"/>
</dbReference>
<reference evidence="4" key="1">
    <citation type="submission" date="2022-06" db="EMBL/GenBank/DDBJ databases">
        <title>Genome Sequence of Candolleomyces eurysporus.</title>
        <authorList>
            <person name="Buettner E."/>
        </authorList>
    </citation>
    <scope>NUCLEOTIDE SEQUENCE</scope>
    <source>
        <strain evidence="4">VTCC 930004</strain>
    </source>
</reference>
<dbReference type="OrthoDB" id="2735536at2759"/>
<evidence type="ECO:0000256" key="2">
    <source>
        <dbReference type="ARBA" id="ARBA00023445"/>
    </source>
</evidence>
<dbReference type="GO" id="GO:0016616">
    <property type="term" value="F:oxidoreductase activity, acting on the CH-OH group of donors, NAD or NADP as acceptor"/>
    <property type="evidence" value="ECO:0007669"/>
    <property type="project" value="TreeGrafter"/>
</dbReference>
<feature type="domain" description="NAD-dependent epimerase/dehydratase" evidence="3">
    <location>
        <begin position="10"/>
        <end position="297"/>
    </location>
</feature>
<keyword evidence="1" id="KW-0560">Oxidoreductase</keyword>
<dbReference type="SUPFAM" id="SSF51735">
    <property type="entry name" value="NAD(P)-binding Rossmann-fold domains"/>
    <property type="match status" value="1"/>
</dbReference>
<dbReference type="AlphaFoldDB" id="A0A9W8JG09"/>
<dbReference type="CDD" id="cd05227">
    <property type="entry name" value="AR_SDR_e"/>
    <property type="match status" value="1"/>
</dbReference>
<evidence type="ECO:0000256" key="1">
    <source>
        <dbReference type="ARBA" id="ARBA00023002"/>
    </source>
</evidence>
<dbReference type="PANTHER" id="PTHR10366:SF564">
    <property type="entry name" value="STEROL-4-ALPHA-CARBOXYLATE 3-DEHYDROGENASE, DECARBOXYLATING"/>
    <property type="match status" value="1"/>
</dbReference>
<comment type="similarity">
    <text evidence="2">Belongs to the NAD(P)-dependent epimerase/dehydratase family. Dihydroflavonol-4-reductase subfamily.</text>
</comment>
<dbReference type="Pfam" id="PF01370">
    <property type="entry name" value="Epimerase"/>
    <property type="match status" value="1"/>
</dbReference>
<dbReference type="PANTHER" id="PTHR10366">
    <property type="entry name" value="NAD DEPENDENT EPIMERASE/DEHYDRATASE"/>
    <property type="match status" value="1"/>
</dbReference>
<proteinExistence type="inferred from homology"/>
<evidence type="ECO:0000313" key="4">
    <source>
        <dbReference type="EMBL" id="KAJ2930123.1"/>
    </source>
</evidence>
<dbReference type="InterPro" id="IPR036291">
    <property type="entry name" value="NAD(P)-bd_dom_sf"/>
</dbReference>
<evidence type="ECO:0000313" key="5">
    <source>
        <dbReference type="Proteomes" id="UP001140091"/>
    </source>
</evidence>
<dbReference type="EMBL" id="JANBPK010000849">
    <property type="protein sequence ID" value="KAJ2930123.1"/>
    <property type="molecule type" value="Genomic_DNA"/>
</dbReference>
<comment type="caution">
    <text evidence="4">The sequence shown here is derived from an EMBL/GenBank/DDBJ whole genome shotgun (WGS) entry which is preliminary data.</text>
</comment>
<gene>
    <name evidence="4" type="ORF">H1R20_g6983</name>
</gene>
<sequence length="382" mass="42664">MPTAHPGDTVLVTGANGYIPIWVVRKLLEKGYNVRGTVRKAEKGEHLNKYFDSYVKQGKLELVVVEDITKEGAFDEAVKGVDAIEHMASPFHENVDDPEEFIRPAVDGTLGILKSALKNKSVIVLPSPLVPHIEPTFCPSFDSPAIKRIVITSSCAAVITITPEARTFSEADWNELSIKETREQGRKAPPMTKYRASKTLAEKAVWKFYEEDVKKEGTASWDVVVLNPPFVFGPGIQEISSTSALNTSLKAWYDFVYSSTSSAKPKEAFEVSNSWVDVRDLADAHVLALEKEEAGGERIIVTEGVYIWQEWLDIANALPSSLVEKTSNPLPKGFPEITAQPQNLTYKVKYDTAKEQRILGVKYRTKEETTRDTVEDFVRRGW</sequence>
<dbReference type="Gene3D" id="3.40.50.720">
    <property type="entry name" value="NAD(P)-binding Rossmann-like Domain"/>
    <property type="match status" value="1"/>
</dbReference>
<dbReference type="Proteomes" id="UP001140091">
    <property type="component" value="Unassembled WGS sequence"/>
</dbReference>
<feature type="non-terminal residue" evidence="4">
    <location>
        <position position="382"/>
    </location>
</feature>
<name>A0A9W8JG09_9AGAR</name>
<accession>A0A9W8JG09</accession>
<evidence type="ECO:0000259" key="3">
    <source>
        <dbReference type="Pfam" id="PF01370"/>
    </source>
</evidence>
<protein>
    <recommendedName>
        <fullName evidence="3">NAD-dependent epimerase/dehydratase domain-containing protein</fullName>
    </recommendedName>
</protein>
<dbReference type="InterPro" id="IPR001509">
    <property type="entry name" value="Epimerase_deHydtase"/>
</dbReference>
<keyword evidence="5" id="KW-1185">Reference proteome</keyword>
<organism evidence="4 5">
    <name type="scientific">Candolleomyces eurysporus</name>
    <dbReference type="NCBI Taxonomy" id="2828524"/>
    <lineage>
        <taxon>Eukaryota</taxon>
        <taxon>Fungi</taxon>
        <taxon>Dikarya</taxon>
        <taxon>Basidiomycota</taxon>
        <taxon>Agaricomycotina</taxon>
        <taxon>Agaricomycetes</taxon>
        <taxon>Agaricomycetidae</taxon>
        <taxon>Agaricales</taxon>
        <taxon>Agaricineae</taxon>
        <taxon>Psathyrellaceae</taxon>
        <taxon>Candolleomyces</taxon>
    </lineage>
</organism>